<gene>
    <name evidence="1" type="ORF">HJG54_03175</name>
</gene>
<accession>A0AA96WCD4</accession>
<evidence type="ECO:0000313" key="1">
    <source>
        <dbReference type="EMBL" id="WNZ21965.1"/>
    </source>
</evidence>
<dbReference type="EMBL" id="CP053586">
    <property type="protein sequence ID" value="WNZ21965.1"/>
    <property type="molecule type" value="Genomic_DNA"/>
</dbReference>
<proteinExistence type="predicted"/>
<organism evidence="1">
    <name type="scientific">Leptolyngbya sp. NK1-12</name>
    <dbReference type="NCBI Taxonomy" id="2547451"/>
    <lineage>
        <taxon>Bacteria</taxon>
        <taxon>Bacillati</taxon>
        <taxon>Cyanobacteriota</taxon>
        <taxon>Cyanophyceae</taxon>
        <taxon>Leptolyngbyales</taxon>
        <taxon>Leptolyngbyaceae</taxon>
        <taxon>Leptolyngbya group</taxon>
        <taxon>Leptolyngbya</taxon>
    </lineage>
</organism>
<dbReference type="AlphaFoldDB" id="A0AA96WCD4"/>
<evidence type="ECO:0008006" key="2">
    <source>
        <dbReference type="Google" id="ProtNLM"/>
    </source>
</evidence>
<name>A0AA96WCD4_9CYAN</name>
<dbReference type="RefSeq" id="WP_316433324.1">
    <property type="nucleotide sequence ID" value="NZ_CP053586.1"/>
</dbReference>
<protein>
    <recommendedName>
        <fullName evidence="2">DUF732 domain-containing protein</fullName>
    </recommendedName>
</protein>
<reference evidence="1" key="1">
    <citation type="submission" date="2020-05" db="EMBL/GenBank/DDBJ databases">
        <authorList>
            <person name="Zhu T."/>
            <person name="Keshari N."/>
            <person name="Lu X."/>
        </authorList>
    </citation>
    <scope>NUCLEOTIDE SEQUENCE</scope>
    <source>
        <strain evidence="1">NK1-12</strain>
    </source>
</reference>
<sequence>MGKLRLTSANLQQQLQQLRFQQHNILHQSIVVGQVGLLTCGILLTLLAGHSTAHEGYARQRLQFQRERLSRPTAEQPPAFKPGTLGVCHLYQLSGYLAIDPQGQVVPLSEYCEQQRNWAWYETGDFWQEFREVASAETLSYAQTLDRDKVEAYAQSICSFLANGSTVQELAEIRTDAHLPADFERAVTVAAVKTFCREHRQQIRE</sequence>